<evidence type="ECO:0000313" key="4">
    <source>
        <dbReference type="Proteomes" id="UP000801428"/>
    </source>
</evidence>
<feature type="compositionally biased region" description="Polar residues" evidence="1">
    <location>
        <begin position="46"/>
        <end position="60"/>
    </location>
</feature>
<dbReference type="Proteomes" id="UP000801428">
    <property type="component" value="Unassembled WGS sequence"/>
</dbReference>
<evidence type="ECO:0000256" key="1">
    <source>
        <dbReference type="SAM" id="MobiDB-lite"/>
    </source>
</evidence>
<feature type="transmembrane region" description="Helical" evidence="2">
    <location>
        <begin position="106"/>
        <end position="135"/>
    </location>
</feature>
<comment type="caution">
    <text evidence="3">The sequence shown here is derived from an EMBL/GenBank/DDBJ whole genome shotgun (WGS) entry which is preliminary data.</text>
</comment>
<organism evidence="3 4">
    <name type="scientific">Curvularia kusanoi</name>
    <name type="common">Cochliobolus kusanoi</name>
    <dbReference type="NCBI Taxonomy" id="90978"/>
    <lineage>
        <taxon>Eukaryota</taxon>
        <taxon>Fungi</taxon>
        <taxon>Dikarya</taxon>
        <taxon>Ascomycota</taxon>
        <taxon>Pezizomycotina</taxon>
        <taxon>Dothideomycetes</taxon>
        <taxon>Pleosporomycetidae</taxon>
        <taxon>Pleosporales</taxon>
        <taxon>Pleosporineae</taxon>
        <taxon>Pleosporaceae</taxon>
        <taxon>Curvularia</taxon>
    </lineage>
</organism>
<keyword evidence="4" id="KW-1185">Reference proteome</keyword>
<keyword evidence="2" id="KW-0812">Transmembrane</keyword>
<sequence>MRSTISAYIPSIMLFSNSVWTVYGIKTTGDEVIEMRSLPQLEDRSSTSQPSLVTDASSWPTPTPASDIFTNETYVPAEISNHTIATTPSSVPAAPSVSPLSSTSTVISPAVIAAVCLGIILAIVLFAFAVLKILVCKRRRRERALRRAVEEVMSSGSSMGSLELGLQGKDVRVGVEEKTKEEVEGGRLGMSLPRRTW</sequence>
<dbReference type="EMBL" id="SWKU01000003">
    <property type="protein sequence ID" value="KAF3008698.1"/>
    <property type="molecule type" value="Genomic_DNA"/>
</dbReference>
<feature type="region of interest" description="Disordered" evidence="1">
    <location>
        <begin position="38"/>
        <end position="60"/>
    </location>
</feature>
<dbReference type="AlphaFoldDB" id="A0A9P4TLD1"/>
<accession>A0A9P4TLD1</accession>
<evidence type="ECO:0000313" key="3">
    <source>
        <dbReference type="EMBL" id="KAF3008698.1"/>
    </source>
</evidence>
<feature type="transmembrane region" description="Helical" evidence="2">
    <location>
        <begin position="7"/>
        <end position="25"/>
    </location>
</feature>
<name>A0A9P4TLD1_CURKU</name>
<reference evidence="3" key="1">
    <citation type="submission" date="2019-04" db="EMBL/GenBank/DDBJ databases">
        <title>Sequencing of skin fungus with MAO and IRED activity.</title>
        <authorList>
            <person name="Marsaioli A.J."/>
            <person name="Bonatto J.M.C."/>
            <person name="Reis Junior O."/>
        </authorList>
    </citation>
    <scope>NUCLEOTIDE SEQUENCE</scope>
    <source>
        <strain evidence="3">30M1</strain>
    </source>
</reference>
<evidence type="ECO:0000256" key="2">
    <source>
        <dbReference type="SAM" id="Phobius"/>
    </source>
</evidence>
<keyword evidence="2" id="KW-1133">Transmembrane helix</keyword>
<keyword evidence="2" id="KW-0472">Membrane</keyword>
<proteinExistence type="predicted"/>
<gene>
    <name evidence="3" type="ORF">E8E13_009480</name>
</gene>
<protein>
    <submittedName>
        <fullName evidence="3">Uncharacterized protein</fullName>
    </submittedName>
</protein>